<evidence type="ECO:0000259" key="3">
    <source>
        <dbReference type="PROSITE" id="PS50158"/>
    </source>
</evidence>
<feature type="region of interest" description="Disordered" evidence="2">
    <location>
        <begin position="78"/>
        <end position="103"/>
    </location>
</feature>
<evidence type="ECO:0000256" key="2">
    <source>
        <dbReference type="SAM" id="MobiDB-lite"/>
    </source>
</evidence>
<dbReference type="GO" id="GO:0003676">
    <property type="term" value="F:nucleic acid binding"/>
    <property type="evidence" value="ECO:0007669"/>
    <property type="project" value="InterPro"/>
</dbReference>
<dbReference type="Gene3D" id="4.10.60.10">
    <property type="entry name" value="Zinc finger, CCHC-type"/>
    <property type="match status" value="1"/>
</dbReference>
<dbReference type="InterPro" id="IPR001878">
    <property type="entry name" value="Znf_CCHC"/>
</dbReference>
<feature type="domain" description="CCHC-type" evidence="3">
    <location>
        <begin position="131"/>
        <end position="145"/>
    </location>
</feature>
<reference evidence="5" key="2">
    <citation type="submission" date="2025-08" db="UniProtKB">
        <authorList>
            <consortium name="RefSeq"/>
        </authorList>
    </citation>
    <scope>IDENTIFICATION</scope>
</reference>
<gene>
    <name evidence="5" type="primary">LOC107921915</name>
</gene>
<feature type="region of interest" description="Disordered" evidence="2">
    <location>
        <begin position="152"/>
        <end position="175"/>
    </location>
</feature>
<protein>
    <recommendedName>
        <fullName evidence="3">CCHC-type domain-containing protein</fullName>
    </recommendedName>
</protein>
<keyword evidence="1" id="KW-0479">Metal-binding</keyword>
<keyword evidence="1" id="KW-0862">Zinc</keyword>
<dbReference type="PROSITE" id="PS50158">
    <property type="entry name" value="ZF_CCHC"/>
    <property type="match status" value="1"/>
</dbReference>
<sequence>MCKRFVNGLNEYIKLLTGILEIKEFVVLVERASKAEDYSKEKRKADFEARDSRKRLTSKSYQSTMKKFRDSFICSNTSARRSNRDREKQPTGSRAQATSVASVGSVRQNRPKCGYCGNRHSGDYRYKERACFKCGSLEHFIKDCPYLAKKDNVPSARPSNTATRGRPPRNLENVSGSQRVTKDSTLRSEARALTQAYAIRAREDASSPDIITGIFTLYDTKVIALIDPGSNHFQSNVVTV</sequence>
<accession>A0A1U8KXR3</accession>
<keyword evidence="4" id="KW-1185">Reference proteome</keyword>
<evidence type="ECO:0000313" key="5">
    <source>
        <dbReference type="RefSeq" id="XP_016707215.1"/>
    </source>
</evidence>
<dbReference type="SUPFAM" id="SSF57756">
    <property type="entry name" value="Retrovirus zinc finger-like domains"/>
    <property type="match status" value="1"/>
</dbReference>
<feature type="compositionally biased region" description="Polar residues" evidence="2">
    <location>
        <begin position="90"/>
        <end position="103"/>
    </location>
</feature>
<dbReference type="AlphaFoldDB" id="A0A1U8KXR3"/>
<reference evidence="4" key="1">
    <citation type="journal article" date="2020" name="Nat. Genet.">
        <title>Genomic diversifications of five Gossypium allopolyploid species and their impact on cotton improvement.</title>
        <authorList>
            <person name="Chen Z.J."/>
            <person name="Sreedasyam A."/>
            <person name="Ando A."/>
            <person name="Song Q."/>
            <person name="De Santiago L.M."/>
            <person name="Hulse-Kemp A.M."/>
            <person name="Ding M."/>
            <person name="Ye W."/>
            <person name="Kirkbride R.C."/>
            <person name="Jenkins J."/>
            <person name="Plott C."/>
            <person name="Lovell J."/>
            <person name="Lin Y.M."/>
            <person name="Vaughn R."/>
            <person name="Liu B."/>
            <person name="Simpson S."/>
            <person name="Scheffler B.E."/>
            <person name="Wen L."/>
            <person name="Saski C.A."/>
            <person name="Grover C.E."/>
            <person name="Hu G."/>
            <person name="Conover J.L."/>
            <person name="Carlson J.W."/>
            <person name="Shu S."/>
            <person name="Boston L.B."/>
            <person name="Williams M."/>
            <person name="Peterson D.G."/>
            <person name="McGee K."/>
            <person name="Jones D.C."/>
            <person name="Wendel J.F."/>
            <person name="Stelly D.M."/>
            <person name="Grimwood J."/>
            <person name="Schmutz J."/>
        </authorList>
    </citation>
    <scope>NUCLEOTIDE SEQUENCE [LARGE SCALE GENOMIC DNA]</scope>
    <source>
        <strain evidence="4">cv. TM-1</strain>
    </source>
</reference>
<dbReference type="GeneID" id="107921915"/>
<evidence type="ECO:0000256" key="1">
    <source>
        <dbReference type="PROSITE-ProRule" id="PRU00047"/>
    </source>
</evidence>
<dbReference type="Pfam" id="PF00098">
    <property type="entry name" value="zf-CCHC"/>
    <property type="match status" value="1"/>
</dbReference>
<dbReference type="InterPro" id="IPR036875">
    <property type="entry name" value="Znf_CCHC_sf"/>
</dbReference>
<dbReference type="Proteomes" id="UP000818029">
    <property type="component" value="Chromosome A12"/>
</dbReference>
<dbReference type="SMART" id="SM00343">
    <property type="entry name" value="ZnF_C2HC"/>
    <property type="match status" value="1"/>
</dbReference>
<name>A0A1U8KXR3_GOSHI</name>
<dbReference type="GO" id="GO:0008270">
    <property type="term" value="F:zinc ion binding"/>
    <property type="evidence" value="ECO:0007669"/>
    <property type="project" value="UniProtKB-KW"/>
</dbReference>
<dbReference type="KEGG" id="ghi:107921915"/>
<dbReference type="PANTHER" id="PTHR34482:SF36">
    <property type="entry name" value="RETROTRANSPOSON GAG DOMAIN-CONTAINING PROTEIN"/>
    <property type="match status" value="1"/>
</dbReference>
<proteinExistence type="predicted"/>
<dbReference type="PaxDb" id="3635-A0A1U8KXR3"/>
<dbReference type="RefSeq" id="XP_016707215.1">
    <property type="nucleotide sequence ID" value="XM_016851726.1"/>
</dbReference>
<organism evidence="4 5">
    <name type="scientific">Gossypium hirsutum</name>
    <name type="common">Upland cotton</name>
    <name type="synonym">Gossypium mexicanum</name>
    <dbReference type="NCBI Taxonomy" id="3635"/>
    <lineage>
        <taxon>Eukaryota</taxon>
        <taxon>Viridiplantae</taxon>
        <taxon>Streptophyta</taxon>
        <taxon>Embryophyta</taxon>
        <taxon>Tracheophyta</taxon>
        <taxon>Spermatophyta</taxon>
        <taxon>Magnoliopsida</taxon>
        <taxon>eudicotyledons</taxon>
        <taxon>Gunneridae</taxon>
        <taxon>Pentapetalae</taxon>
        <taxon>rosids</taxon>
        <taxon>malvids</taxon>
        <taxon>Malvales</taxon>
        <taxon>Malvaceae</taxon>
        <taxon>Malvoideae</taxon>
        <taxon>Gossypium</taxon>
    </lineage>
</organism>
<keyword evidence="1" id="KW-0863">Zinc-finger</keyword>
<dbReference type="PANTHER" id="PTHR34482">
    <property type="entry name" value="DNA DAMAGE-INDUCIBLE PROTEIN 1-LIKE"/>
    <property type="match status" value="1"/>
</dbReference>
<evidence type="ECO:0000313" key="4">
    <source>
        <dbReference type="Proteomes" id="UP000818029"/>
    </source>
</evidence>